<feature type="region of interest" description="Disordered" evidence="1">
    <location>
        <begin position="1"/>
        <end position="22"/>
    </location>
</feature>
<dbReference type="STRING" id="52838.A0A4S8IR47"/>
<name>A0A4S8IR47_MUSBA</name>
<sequence>MGASKPTKRDHPKEDFGQFPQSPFKDFCRNYMDGFRISRQRSSSRSAGLRRGEELWRILIVAGEEAIELGILWRKSPILKKLAGIMAYAEDRNWRIQLSSARRLLGAGHSPSVMAFMGLVDGFCKKKGVKEAENVVKRLQEGDVLFLMEKAVGVHLDKTGPFSPMVLKAIVRKKNS</sequence>
<proteinExistence type="predicted"/>
<organism evidence="2 3">
    <name type="scientific">Musa balbisiana</name>
    <name type="common">Banana</name>
    <dbReference type="NCBI Taxonomy" id="52838"/>
    <lineage>
        <taxon>Eukaryota</taxon>
        <taxon>Viridiplantae</taxon>
        <taxon>Streptophyta</taxon>
        <taxon>Embryophyta</taxon>
        <taxon>Tracheophyta</taxon>
        <taxon>Spermatophyta</taxon>
        <taxon>Magnoliopsida</taxon>
        <taxon>Liliopsida</taxon>
        <taxon>Zingiberales</taxon>
        <taxon>Musaceae</taxon>
        <taxon>Musa</taxon>
    </lineage>
</organism>
<gene>
    <name evidence="2" type="ORF">C4D60_Mb06t22250</name>
</gene>
<evidence type="ECO:0000256" key="1">
    <source>
        <dbReference type="SAM" id="MobiDB-lite"/>
    </source>
</evidence>
<dbReference type="Proteomes" id="UP000317650">
    <property type="component" value="Chromosome 6"/>
</dbReference>
<evidence type="ECO:0000313" key="3">
    <source>
        <dbReference type="Proteomes" id="UP000317650"/>
    </source>
</evidence>
<dbReference type="EMBL" id="PYDT01000009">
    <property type="protein sequence ID" value="THU50624.1"/>
    <property type="molecule type" value="Genomic_DNA"/>
</dbReference>
<evidence type="ECO:0000313" key="2">
    <source>
        <dbReference type="EMBL" id="THU50624.1"/>
    </source>
</evidence>
<protein>
    <submittedName>
        <fullName evidence="2">Uncharacterized protein</fullName>
    </submittedName>
</protein>
<reference evidence="2 3" key="1">
    <citation type="journal article" date="2019" name="Nat. Plants">
        <title>Genome sequencing of Musa balbisiana reveals subgenome evolution and function divergence in polyploid bananas.</title>
        <authorList>
            <person name="Yao X."/>
        </authorList>
    </citation>
    <scope>NUCLEOTIDE SEQUENCE [LARGE SCALE GENOMIC DNA]</scope>
    <source>
        <strain evidence="3">cv. DH-PKW</strain>
        <tissue evidence="2">Leaves</tissue>
    </source>
</reference>
<dbReference type="AlphaFoldDB" id="A0A4S8IR47"/>
<comment type="caution">
    <text evidence="2">The sequence shown here is derived from an EMBL/GenBank/DDBJ whole genome shotgun (WGS) entry which is preliminary data.</text>
</comment>
<keyword evidence="3" id="KW-1185">Reference proteome</keyword>
<accession>A0A4S8IR47</accession>
<feature type="compositionally biased region" description="Basic and acidic residues" evidence="1">
    <location>
        <begin position="7"/>
        <end position="16"/>
    </location>
</feature>